<protein>
    <submittedName>
        <fullName evidence="2">Uncharacterized protein</fullName>
    </submittedName>
</protein>
<proteinExistence type="predicted"/>
<accession>A0A6V8KNJ8</accession>
<reference evidence="2 3" key="1">
    <citation type="submission" date="2020-03" db="EMBL/GenBank/DDBJ databases">
        <title>Whole genome shotgun sequence of Phytohabitans houttuyneae NBRC 108639.</title>
        <authorList>
            <person name="Komaki H."/>
            <person name="Tamura T."/>
        </authorList>
    </citation>
    <scope>NUCLEOTIDE SEQUENCE [LARGE SCALE GENOMIC DNA]</scope>
    <source>
        <strain evidence="2 3">NBRC 108639</strain>
    </source>
</reference>
<feature type="compositionally biased region" description="Polar residues" evidence="1">
    <location>
        <begin position="1"/>
        <end position="14"/>
    </location>
</feature>
<name>A0A6V8KNJ8_9ACTN</name>
<dbReference type="Proteomes" id="UP000482800">
    <property type="component" value="Unassembled WGS sequence"/>
</dbReference>
<feature type="region of interest" description="Disordered" evidence="1">
    <location>
        <begin position="1"/>
        <end position="77"/>
    </location>
</feature>
<evidence type="ECO:0000313" key="2">
    <source>
        <dbReference type="EMBL" id="GFJ83466.1"/>
    </source>
</evidence>
<organism evidence="2 3">
    <name type="scientific">Phytohabitans houttuyneae</name>
    <dbReference type="NCBI Taxonomy" id="1076126"/>
    <lineage>
        <taxon>Bacteria</taxon>
        <taxon>Bacillati</taxon>
        <taxon>Actinomycetota</taxon>
        <taxon>Actinomycetes</taxon>
        <taxon>Micromonosporales</taxon>
        <taxon>Micromonosporaceae</taxon>
    </lineage>
</organism>
<comment type="caution">
    <text evidence="2">The sequence shown here is derived from an EMBL/GenBank/DDBJ whole genome shotgun (WGS) entry which is preliminary data.</text>
</comment>
<gene>
    <name evidence="2" type="ORF">Phou_076460</name>
</gene>
<feature type="compositionally biased region" description="Low complexity" evidence="1">
    <location>
        <begin position="16"/>
        <end position="31"/>
    </location>
</feature>
<sequence>MEKAMTDSTFSDDVQTSDSETPDSETSADTSGFNAVCETGHQWFGPRRTGSDAWEKAQADANAHNEELPGHQAGVIP</sequence>
<keyword evidence="3" id="KW-1185">Reference proteome</keyword>
<dbReference type="EMBL" id="BLPF01000003">
    <property type="protein sequence ID" value="GFJ83466.1"/>
    <property type="molecule type" value="Genomic_DNA"/>
</dbReference>
<evidence type="ECO:0000256" key="1">
    <source>
        <dbReference type="SAM" id="MobiDB-lite"/>
    </source>
</evidence>
<feature type="compositionally biased region" description="Basic and acidic residues" evidence="1">
    <location>
        <begin position="49"/>
        <end position="69"/>
    </location>
</feature>
<evidence type="ECO:0000313" key="3">
    <source>
        <dbReference type="Proteomes" id="UP000482800"/>
    </source>
</evidence>
<reference evidence="2 3" key="2">
    <citation type="submission" date="2020-03" db="EMBL/GenBank/DDBJ databases">
        <authorList>
            <person name="Ichikawa N."/>
            <person name="Kimura A."/>
            <person name="Kitahashi Y."/>
            <person name="Uohara A."/>
        </authorList>
    </citation>
    <scope>NUCLEOTIDE SEQUENCE [LARGE SCALE GENOMIC DNA]</scope>
    <source>
        <strain evidence="2 3">NBRC 108639</strain>
    </source>
</reference>
<dbReference type="AlphaFoldDB" id="A0A6V8KNJ8"/>